<feature type="compositionally biased region" description="Basic and acidic residues" evidence="1">
    <location>
        <begin position="16"/>
        <end position="27"/>
    </location>
</feature>
<dbReference type="SUPFAM" id="SSF53448">
    <property type="entry name" value="Nucleotide-diphospho-sugar transferases"/>
    <property type="match status" value="1"/>
</dbReference>
<evidence type="ECO:0000256" key="1">
    <source>
        <dbReference type="SAM" id="MobiDB-lite"/>
    </source>
</evidence>
<accession>A0ABU2H2N0</accession>
<dbReference type="Proteomes" id="UP001250214">
    <property type="component" value="Unassembled WGS sequence"/>
</dbReference>
<reference evidence="4" key="1">
    <citation type="submission" date="2023-07" db="EMBL/GenBank/DDBJ databases">
        <title>Novel species in the genus Lipingzhangella isolated from Sambhar Salt Lake.</title>
        <authorList>
            <person name="Jiya N."/>
            <person name="Kajale S."/>
            <person name="Sharma A."/>
        </authorList>
    </citation>
    <scope>NUCLEOTIDE SEQUENCE [LARGE SCALE GENOMIC DNA]</scope>
    <source>
        <strain evidence="4">LS1_29</strain>
    </source>
</reference>
<evidence type="ECO:0000313" key="3">
    <source>
        <dbReference type="EMBL" id="MDS1269564.1"/>
    </source>
</evidence>
<keyword evidence="3" id="KW-0808">Transferase</keyword>
<dbReference type="PANTHER" id="PTHR43685:SF3">
    <property type="entry name" value="SLR2126 PROTEIN"/>
    <property type="match status" value="1"/>
</dbReference>
<feature type="region of interest" description="Disordered" evidence="1">
    <location>
        <begin position="1"/>
        <end position="27"/>
    </location>
</feature>
<keyword evidence="4" id="KW-1185">Reference proteome</keyword>
<dbReference type="GO" id="GO:0016757">
    <property type="term" value="F:glycosyltransferase activity"/>
    <property type="evidence" value="ECO:0007669"/>
    <property type="project" value="UniProtKB-KW"/>
</dbReference>
<dbReference type="InterPro" id="IPR050834">
    <property type="entry name" value="Glycosyltransf_2"/>
</dbReference>
<sequence length="555" mass="62050">MTLTERVPATTGSQQPHRDPARPLLRRNDYSALRPPELGTWEPTLDVSVVIPARGCQHKLDLTLAALAAQTYPAHLMQVIVVDDGADGSSAPLHLPEIRPERTVLLPAGSGWGSAHAVNTGVAAAEGTVLLRLDADMLTYHDHVESQLRWHHLADYVAVLGHKRFVEPGQLDPEHVYDRVRRGEASQLFDQQQAEAHWVERYSNARDQLRTAGHMAYHVFVGATGSLRRALFDAAGGMDPAMVLGGDTEFAYRVGQTGAVFVPDPDSSSWHLGRSQMQSRRDEGTAVRHPYVANRVPLLESRRRTRGRQWEVPYVDILLDVTGLSTGMVSAADVRPTVEALLDGDLTDVRITLVGDFSELGSERRAPLDEPLREVRLVHETFRAESRVRFHTADPDPQVTFRLFWPATLRPSRSAVRILTEEANRQGAGLLCVTGAGATPRLERTAAFARAAHLAGRRRGDPADPELDALVADVYGLYWMHGTEGSQGRVFTETGDDAHESEEPPADWRTRLDTATRRAEREKQRADRLERRIRWATRTHPRRLLRRLFLWRNGR</sequence>
<organism evidence="3 4">
    <name type="scientific">Lipingzhangella rawalii</name>
    <dbReference type="NCBI Taxonomy" id="2055835"/>
    <lineage>
        <taxon>Bacteria</taxon>
        <taxon>Bacillati</taxon>
        <taxon>Actinomycetota</taxon>
        <taxon>Actinomycetes</taxon>
        <taxon>Streptosporangiales</taxon>
        <taxon>Nocardiopsidaceae</taxon>
        <taxon>Lipingzhangella</taxon>
    </lineage>
</organism>
<dbReference type="Gene3D" id="3.90.550.10">
    <property type="entry name" value="Spore Coat Polysaccharide Biosynthesis Protein SpsA, Chain A"/>
    <property type="match status" value="1"/>
</dbReference>
<dbReference type="InterPro" id="IPR029044">
    <property type="entry name" value="Nucleotide-diphossugar_trans"/>
</dbReference>
<gene>
    <name evidence="3" type="ORF">RIF23_04540</name>
</gene>
<dbReference type="EMBL" id="JAVLVT010000001">
    <property type="protein sequence ID" value="MDS1269564.1"/>
    <property type="molecule type" value="Genomic_DNA"/>
</dbReference>
<feature type="domain" description="Glycosyltransferase 2-like" evidence="2">
    <location>
        <begin position="48"/>
        <end position="178"/>
    </location>
</feature>
<dbReference type="RefSeq" id="WP_310911027.1">
    <property type="nucleotide sequence ID" value="NZ_JAVLVT010000001.1"/>
</dbReference>
<comment type="caution">
    <text evidence="3">The sequence shown here is derived from an EMBL/GenBank/DDBJ whole genome shotgun (WGS) entry which is preliminary data.</text>
</comment>
<proteinExistence type="predicted"/>
<dbReference type="Pfam" id="PF00535">
    <property type="entry name" value="Glycos_transf_2"/>
    <property type="match status" value="1"/>
</dbReference>
<dbReference type="PANTHER" id="PTHR43685">
    <property type="entry name" value="GLYCOSYLTRANSFERASE"/>
    <property type="match status" value="1"/>
</dbReference>
<dbReference type="EC" id="2.4.-.-" evidence="3"/>
<evidence type="ECO:0000259" key="2">
    <source>
        <dbReference type="Pfam" id="PF00535"/>
    </source>
</evidence>
<feature type="region of interest" description="Disordered" evidence="1">
    <location>
        <begin position="492"/>
        <end position="523"/>
    </location>
</feature>
<protein>
    <submittedName>
        <fullName evidence="3">Glycosyltransferase</fullName>
        <ecNumber evidence="3">2.4.-.-</ecNumber>
    </submittedName>
</protein>
<evidence type="ECO:0000313" key="4">
    <source>
        <dbReference type="Proteomes" id="UP001250214"/>
    </source>
</evidence>
<dbReference type="InterPro" id="IPR001173">
    <property type="entry name" value="Glyco_trans_2-like"/>
</dbReference>
<keyword evidence="3" id="KW-0328">Glycosyltransferase</keyword>
<feature type="compositionally biased region" description="Basic and acidic residues" evidence="1">
    <location>
        <begin position="496"/>
        <end position="523"/>
    </location>
</feature>
<name>A0ABU2H2N0_9ACTN</name>